<protein>
    <submittedName>
        <fullName evidence="3">NAD(P)-dependent dehydrogenase (Short-subunit alcohol dehydrogenase family)</fullName>
    </submittedName>
</protein>
<dbReference type="PANTHER" id="PTHR43639:SF1">
    <property type="entry name" value="SHORT-CHAIN DEHYDROGENASE_REDUCTASE FAMILY PROTEIN"/>
    <property type="match status" value="1"/>
</dbReference>
<organism evidence="3 4">
    <name type="scientific">Catenuloplanes niger</name>
    <dbReference type="NCBI Taxonomy" id="587534"/>
    <lineage>
        <taxon>Bacteria</taxon>
        <taxon>Bacillati</taxon>
        <taxon>Actinomycetota</taxon>
        <taxon>Actinomycetes</taxon>
        <taxon>Micromonosporales</taxon>
        <taxon>Micromonosporaceae</taxon>
        <taxon>Catenuloplanes</taxon>
    </lineage>
</organism>
<gene>
    <name evidence="3" type="ORF">J2S44_000784</name>
</gene>
<dbReference type="EMBL" id="JAVDYC010000001">
    <property type="protein sequence ID" value="MDR7320534.1"/>
    <property type="molecule type" value="Genomic_DNA"/>
</dbReference>
<dbReference type="InterPro" id="IPR002347">
    <property type="entry name" value="SDR_fam"/>
</dbReference>
<reference evidence="3 4" key="1">
    <citation type="submission" date="2023-07" db="EMBL/GenBank/DDBJ databases">
        <title>Sequencing the genomes of 1000 actinobacteria strains.</title>
        <authorList>
            <person name="Klenk H.-P."/>
        </authorList>
    </citation>
    <scope>NUCLEOTIDE SEQUENCE [LARGE SCALE GENOMIC DNA]</scope>
    <source>
        <strain evidence="3 4">DSM 44711</strain>
    </source>
</reference>
<dbReference type="GO" id="GO:0016491">
    <property type="term" value="F:oxidoreductase activity"/>
    <property type="evidence" value="ECO:0007669"/>
    <property type="project" value="UniProtKB-KW"/>
</dbReference>
<evidence type="ECO:0000256" key="2">
    <source>
        <dbReference type="ARBA" id="ARBA00023002"/>
    </source>
</evidence>
<dbReference type="InterPro" id="IPR036291">
    <property type="entry name" value="NAD(P)-bd_dom_sf"/>
</dbReference>
<dbReference type="CDD" id="cd05233">
    <property type="entry name" value="SDR_c"/>
    <property type="match status" value="1"/>
</dbReference>
<dbReference type="AlphaFoldDB" id="A0AAE4CTA8"/>
<dbReference type="Pfam" id="PF13561">
    <property type="entry name" value="adh_short_C2"/>
    <property type="match status" value="1"/>
</dbReference>
<dbReference type="RefSeq" id="WP_310409073.1">
    <property type="nucleotide sequence ID" value="NZ_JAVDYC010000001.1"/>
</dbReference>
<sequence>MAQQKIALITGAGRGLGEGMARHLTASGVTVLGTHRGGAHPGFLHLDVARFDTYPDFVAAVRDRLDGAGIDYLINNAGIGVYAPYAETTAAQFDALVDVNLKAPYFLTQHLLPLINDGGRVLNVTTAVTRGVVPGMSAYAAVKAAVEVLTRYQAAELAARSIRVNAIMGGAVETDFADGIMRADFVKDLAAHTIIQGRIATVDDITAAVPAILSDAFQWATGGIIDVSGGQSL</sequence>
<comment type="similarity">
    <text evidence="1">Belongs to the short-chain dehydrogenases/reductases (SDR) family.</text>
</comment>
<comment type="caution">
    <text evidence="3">The sequence shown here is derived from an EMBL/GenBank/DDBJ whole genome shotgun (WGS) entry which is preliminary data.</text>
</comment>
<evidence type="ECO:0000256" key="1">
    <source>
        <dbReference type="ARBA" id="ARBA00006484"/>
    </source>
</evidence>
<proteinExistence type="inferred from homology"/>
<dbReference type="Gene3D" id="3.40.50.720">
    <property type="entry name" value="NAD(P)-binding Rossmann-like Domain"/>
    <property type="match status" value="1"/>
</dbReference>
<accession>A0AAE4CTA8</accession>
<dbReference type="PRINTS" id="PR00080">
    <property type="entry name" value="SDRFAMILY"/>
</dbReference>
<keyword evidence="2" id="KW-0560">Oxidoreductase</keyword>
<evidence type="ECO:0000313" key="3">
    <source>
        <dbReference type="EMBL" id="MDR7320534.1"/>
    </source>
</evidence>
<dbReference type="PRINTS" id="PR00081">
    <property type="entry name" value="GDHRDH"/>
</dbReference>
<dbReference type="SUPFAM" id="SSF51735">
    <property type="entry name" value="NAD(P)-binding Rossmann-fold domains"/>
    <property type="match status" value="1"/>
</dbReference>
<evidence type="ECO:0000313" key="4">
    <source>
        <dbReference type="Proteomes" id="UP001183629"/>
    </source>
</evidence>
<name>A0AAE4CTA8_9ACTN</name>
<dbReference type="Proteomes" id="UP001183629">
    <property type="component" value="Unassembled WGS sequence"/>
</dbReference>
<dbReference type="PANTHER" id="PTHR43639">
    <property type="entry name" value="OXIDOREDUCTASE, SHORT-CHAIN DEHYDROGENASE/REDUCTASE FAMILY (AFU_ORTHOLOGUE AFUA_5G02870)"/>
    <property type="match status" value="1"/>
</dbReference>
<keyword evidence="4" id="KW-1185">Reference proteome</keyword>